<dbReference type="InterPro" id="IPR008922">
    <property type="entry name" value="Di-copper_centre_dom_sf"/>
</dbReference>
<comment type="cofactor">
    <cofactor evidence="1">
        <name>Cu(2+)</name>
        <dbReference type="ChEBI" id="CHEBI:29036"/>
    </cofactor>
</comment>
<protein>
    <recommendedName>
        <fullName evidence="8 9">Tyrosinase copper-binding domain-containing protein</fullName>
    </recommendedName>
</protein>
<evidence type="ECO:0000259" key="8">
    <source>
        <dbReference type="PROSITE" id="PS00497"/>
    </source>
</evidence>
<dbReference type="PROSITE" id="PS00498">
    <property type="entry name" value="TYROSINASE_2"/>
    <property type="match status" value="1"/>
</dbReference>
<dbReference type="Gene3D" id="1.10.1280.10">
    <property type="entry name" value="Di-copper center containing domain from catechol oxidase"/>
    <property type="match status" value="1"/>
</dbReference>
<keyword evidence="6" id="KW-0186">Copper</keyword>
<evidence type="ECO:0000256" key="7">
    <source>
        <dbReference type="ARBA" id="ARBA00023157"/>
    </source>
</evidence>
<feature type="domain" description="Tyrosinase copper-binding" evidence="8">
    <location>
        <begin position="189"/>
        <end position="206"/>
    </location>
</feature>
<feature type="domain" description="Tyrosinase copper-binding" evidence="9">
    <location>
        <begin position="346"/>
        <end position="357"/>
    </location>
</feature>
<proteinExistence type="inferred from homology"/>
<keyword evidence="3" id="KW-0479">Metal-binding</keyword>
<keyword evidence="4" id="KW-0883">Thioether bond</keyword>
<evidence type="ECO:0000256" key="2">
    <source>
        <dbReference type="ARBA" id="ARBA00009928"/>
    </source>
</evidence>
<evidence type="ECO:0000256" key="6">
    <source>
        <dbReference type="ARBA" id="ARBA00023008"/>
    </source>
</evidence>
<accession>A0AAP0PUP6</accession>
<dbReference type="InterPro" id="IPR050316">
    <property type="entry name" value="Tyrosinase/Hemocyanin"/>
</dbReference>
<dbReference type="AlphaFoldDB" id="A0AAP0PUP6"/>
<dbReference type="SUPFAM" id="SSF48056">
    <property type="entry name" value="Di-copper centre-containing domain"/>
    <property type="match status" value="1"/>
</dbReference>
<dbReference type="PANTHER" id="PTHR11474:SF76">
    <property type="entry name" value="SHKT DOMAIN-CONTAINING PROTEIN"/>
    <property type="match status" value="1"/>
</dbReference>
<evidence type="ECO:0000313" key="11">
    <source>
        <dbReference type="Proteomes" id="UP001417504"/>
    </source>
</evidence>
<keyword evidence="11" id="KW-1185">Reference proteome</keyword>
<reference evidence="10 11" key="1">
    <citation type="submission" date="2024-01" db="EMBL/GenBank/DDBJ databases">
        <title>Genome assemblies of Stephania.</title>
        <authorList>
            <person name="Yang L."/>
        </authorList>
    </citation>
    <scope>NUCLEOTIDE SEQUENCE [LARGE SCALE GENOMIC DNA]</scope>
    <source>
        <strain evidence="10">QJT</strain>
        <tissue evidence="10">Leaf</tissue>
    </source>
</reference>
<evidence type="ECO:0000256" key="1">
    <source>
        <dbReference type="ARBA" id="ARBA00001973"/>
    </source>
</evidence>
<dbReference type="Pfam" id="PF12142">
    <property type="entry name" value="PPO1_DWL"/>
    <property type="match status" value="1"/>
</dbReference>
<dbReference type="PROSITE" id="PS00210">
    <property type="entry name" value="HEMOCYANIN_2"/>
    <property type="match status" value="1"/>
</dbReference>
<dbReference type="GO" id="GO:0004097">
    <property type="term" value="F:catechol oxidase activity"/>
    <property type="evidence" value="ECO:0007669"/>
    <property type="project" value="InterPro"/>
</dbReference>
<dbReference type="PROSITE" id="PS00497">
    <property type="entry name" value="TYROSINASE_1"/>
    <property type="match status" value="1"/>
</dbReference>
<dbReference type="InterPro" id="IPR022739">
    <property type="entry name" value="Polyphenol_oxidase_cen"/>
</dbReference>
<dbReference type="Pfam" id="PF12143">
    <property type="entry name" value="PPO1_KFDV"/>
    <property type="match status" value="1"/>
</dbReference>
<comment type="similarity">
    <text evidence="2">Belongs to the tyrosinase family.</text>
</comment>
<dbReference type="EMBL" id="JBBNAE010000001">
    <property type="protein sequence ID" value="KAK9155139.1"/>
    <property type="molecule type" value="Genomic_DNA"/>
</dbReference>
<evidence type="ECO:0000256" key="4">
    <source>
        <dbReference type="ARBA" id="ARBA00022784"/>
    </source>
</evidence>
<dbReference type="InterPro" id="IPR013788">
    <property type="entry name" value="Hemocyanin/hexamerin"/>
</dbReference>
<evidence type="ECO:0000256" key="5">
    <source>
        <dbReference type="ARBA" id="ARBA00023002"/>
    </source>
</evidence>
<dbReference type="GO" id="GO:0046872">
    <property type="term" value="F:metal ion binding"/>
    <property type="evidence" value="ECO:0007669"/>
    <property type="project" value="UniProtKB-KW"/>
</dbReference>
<evidence type="ECO:0000256" key="3">
    <source>
        <dbReference type="ARBA" id="ARBA00022723"/>
    </source>
</evidence>
<gene>
    <name evidence="10" type="ORF">Sjap_002619</name>
</gene>
<keyword evidence="5" id="KW-0560">Oxidoreductase</keyword>
<evidence type="ECO:0000259" key="9">
    <source>
        <dbReference type="PROSITE" id="PS00498"/>
    </source>
</evidence>
<dbReference type="Proteomes" id="UP001417504">
    <property type="component" value="Unassembled WGS sequence"/>
</dbReference>
<dbReference type="InterPro" id="IPR022740">
    <property type="entry name" value="Polyphenol_oxidase_C"/>
</dbReference>
<organism evidence="10 11">
    <name type="scientific">Stephania japonica</name>
    <dbReference type="NCBI Taxonomy" id="461633"/>
    <lineage>
        <taxon>Eukaryota</taxon>
        <taxon>Viridiplantae</taxon>
        <taxon>Streptophyta</taxon>
        <taxon>Embryophyta</taxon>
        <taxon>Tracheophyta</taxon>
        <taxon>Spermatophyta</taxon>
        <taxon>Magnoliopsida</taxon>
        <taxon>Ranunculales</taxon>
        <taxon>Menispermaceae</taxon>
        <taxon>Menispermoideae</taxon>
        <taxon>Cissampelideae</taxon>
        <taxon>Stephania</taxon>
    </lineage>
</organism>
<evidence type="ECO:0000313" key="10">
    <source>
        <dbReference type="EMBL" id="KAK9155139.1"/>
    </source>
</evidence>
<dbReference type="PRINTS" id="PR00092">
    <property type="entry name" value="TYROSINASE"/>
</dbReference>
<comment type="caution">
    <text evidence="10">The sequence shown here is derived from an EMBL/GenBank/DDBJ whole genome shotgun (WGS) entry which is preliminary data.</text>
</comment>
<dbReference type="InterPro" id="IPR002227">
    <property type="entry name" value="Tyrosinase_Cu-bd"/>
</dbReference>
<dbReference type="Pfam" id="PF00264">
    <property type="entry name" value="Tyrosinase"/>
    <property type="match status" value="1"/>
</dbReference>
<name>A0AAP0PUP6_9MAGN</name>
<dbReference type="PANTHER" id="PTHR11474">
    <property type="entry name" value="TYROSINASE FAMILY MEMBER"/>
    <property type="match status" value="1"/>
</dbReference>
<sequence>MISLTTTVITITTPPTTQRNRKLRRISCNHKHDNATYVDNVNRRNVLLSLGGLYGATTTTTAPGLSAAQTTATDHPGGPVQPPDLTKCHLATDAALQNQVYCCPPYSVETTTQIYDFKLPDPSEPMRTRRPAHDYGQQNLEKYKAALTAMKGLPLDHPWNFFQQAQIHCAYCQGAYGQVGYPDVDIQVHQSFLFPPWHRFYMYFWERILGKLINDPTFALPFWQWDDPVGMQFPDIYLDPNSPLYDVHRNLNHYKTLMDFRYARGDPNPNSSDYPKIEGMNLHLINRIFREGLRTPSTFMGEPVVAGQVPRCPGQLQLLHDTIHQWSGPETSPFWDMGNFNTAARDPIFFGHHANVDRMWHLYRNFNGGNVEFKTKDWLDATFLFVDENNRVVSDSLDAEKMRYTYETEQLKWWNIPKSSTRSTKKTEEALSAKSVVPVFPFGPSARVLNTTIRALVSRPMPSRSNKDPVSEVLIIDDIRIGDEQQPVRFDVYVAKPIDGNKADLSDLGEFAGSYVRVPHGHGHGNATAYPQHCLLIGITCLIEDINAEGCESLIVSMVPRTGDITIGTVEIQLFNDAE</sequence>
<keyword evidence="7" id="KW-1015">Disulfide bond</keyword>